<accession>A0A6G0R7Y0</accession>
<name>A0A6G0R7Y0_9STRA</name>
<dbReference type="Proteomes" id="UP000486351">
    <property type="component" value="Unassembled WGS sequence"/>
</dbReference>
<dbReference type="EMBL" id="QXFY01001275">
    <property type="protein sequence ID" value="KAE9322550.1"/>
    <property type="molecule type" value="Genomic_DNA"/>
</dbReference>
<dbReference type="AlphaFoldDB" id="A0A6G0R7Y0"/>
<comment type="caution">
    <text evidence="2">The sequence shown here is derived from an EMBL/GenBank/DDBJ whole genome shotgun (WGS) entry which is preliminary data.</text>
</comment>
<proteinExistence type="predicted"/>
<evidence type="ECO:0000313" key="2">
    <source>
        <dbReference type="EMBL" id="KAE9322550.1"/>
    </source>
</evidence>
<gene>
    <name evidence="2" type="ORF">PF008_g17566</name>
</gene>
<protein>
    <submittedName>
        <fullName evidence="2">Uncharacterized protein</fullName>
    </submittedName>
</protein>
<evidence type="ECO:0000313" key="3">
    <source>
        <dbReference type="Proteomes" id="UP000486351"/>
    </source>
</evidence>
<feature type="region of interest" description="Disordered" evidence="1">
    <location>
        <begin position="35"/>
        <end position="56"/>
    </location>
</feature>
<organism evidence="2 3">
    <name type="scientific">Phytophthora fragariae</name>
    <dbReference type="NCBI Taxonomy" id="53985"/>
    <lineage>
        <taxon>Eukaryota</taxon>
        <taxon>Sar</taxon>
        <taxon>Stramenopiles</taxon>
        <taxon>Oomycota</taxon>
        <taxon>Peronosporomycetes</taxon>
        <taxon>Peronosporales</taxon>
        <taxon>Peronosporaceae</taxon>
        <taxon>Phytophthora</taxon>
    </lineage>
</organism>
<evidence type="ECO:0000256" key="1">
    <source>
        <dbReference type="SAM" id="MobiDB-lite"/>
    </source>
</evidence>
<reference evidence="2 3" key="1">
    <citation type="submission" date="2018-09" db="EMBL/GenBank/DDBJ databases">
        <title>Genomic investigation of the strawberry pathogen Phytophthora fragariae indicates pathogenicity is determined by transcriptional variation in three key races.</title>
        <authorList>
            <person name="Adams T.M."/>
            <person name="Armitage A.D."/>
            <person name="Sobczyk M.K."/>
            <person name="Bates H.J."/>
            <person name="Dunwell J.M."/>
            <person name="Nellist C.F."/>
            <person name="Harrison R.J."/>
        </authorList>
    </citation>
    <scope>NUCLEOTIDE SEQUENCE [LARGE SCALE GENOMIC DNA]</scope>
    <source>
        <strain evidence="2 3">NOV-77</strain>
    </source>
</reference>
<sequence length="56" mass="5729">MLSRGGRSRGSSPWLHGVVAIAGLGGRRPGLAAAAGRLGRRGLSESAKNSKLTEFP</sequence>
<feature type="compositionally biased region" description="Polar residues" evidence="1">
    <location>
        <begin position="46"/>
        <end position="56"/>
    </location>
</feature>